<protein>
    <submittedName>
        <fullName evidence="2">Uncharacterized protein</fullName>
    </submittedName>
</protein>
<feature type="chain" id="PRO_5024793570" evidence="1">
    <location>
        <begin position="24"/>
        <end position="70"/>
    </location>
</feature>
<dbReference type="Proteomes" id="UP000326799">
    <property type="component" value="Unassembled WGS sequence"/>
</dbReference>
<evidence type="ECO:0000313" key="2">
    <source>
        <dbReference type="EMBL" id="KAB8216566.1"/>
    </source>
</evidence>
<evidence type="ECO:0000256" key="1">
    <source>
        <dbReference type="SAM" id="SignalP"/>
    </source>
</evidence>
<organism evidence="2 3">
    <name type="scientific">Aspergillus novoparasiticus</name>
    <dbReference type="NCBI Taxonomy" id="986946"/>
    <lineage>
        <taxon>Eukaryota</taxon>
        <taxon>Fungi</taxon>
        <taxon>Dikarya</taxon>
        <taxon>Ascomycota</taxon>
        <taxon>Pezizomycotina</taxon>
        <taxon>Eurotiomycetes</taxon>
        <taxon>Eurotiomycetidae</taxon>
        <taxon>Eurotiales</taxon>
        <taxon>Aspergillaceae</taxon>
        <taxon>Aspergillus</taxon>
        <taxon>Aspergillus subgen. Circumdati</taxon>
    </lineage>
</organism>
<reference evidence="2 3" key="1">
    <citation type="submission" date="2019-04" db="EMBL/GenBank/DDBJ databases">
        <title>Fungal friends and foes A comparative genomics study of 23 Aspergillus species from section Flavi.</title>
        <authorList>
            <consortium name="DOE Joint Genome Institute"/>
            <person name="Kjaerbolling I."/>
            <person name="Vesth T.C."/>
            <person name="Frisvad J.C."/>
            <person name="Nybo J.L."/>
            <person name="Theobald S."/>
            <person name="Kildgaard S."/>
            <person name="Petersen T.I."/>
            <person name="Kuo A."/>
            <person name="Sato A."/>
            <person name="Lyhne E.K."/>
            <person name="Kogle M.E."/>
            <person name="Wiebenga A."/>
            <person name="Kun R.S."/>
            <person name="Lubbers R.J."/>
            <person name="Makela M.R."/>
            <person name="Barry K."/>
            <person name="Chovatia M."/>
            <person name="Clum A."/>
            <person name="Daum C."/>
            <person name="Haridas S."/>
            <person name="He G."/>
            <person name="LaButti K."/>
            <person name="Lipzen A."/>
            <person name="Mondo S."/>
            <person name="Pangilinan J."/>
            <person name="Riley R."/>
            <person name="Salamov A."/>
            <person name="Simmons B.A."/>
            <person name="Magnuson J.K."/>
            <person name="Henrissat B."/>
            <person name="Mortensen U.H."/>
            <person name="Larsen T.O."/>
            <person name="De vries R.P."/>
            <person name="Grigoriev I.V."/>
            <person name="Machida M."/>
            <person name="Baker S.E."/>
            <person name="Andersen M.R."/>
        </authorList>
    </citation>
    <scope>NUCLEOTIDE SEQUENCE [LARGE SCALE GENOMIC DNA]</scope>
    <source>
        <strain evidence="2 3">CBS 126849</strain>
    </source>
</reference>
<sequence length="70" mass="7935">MLNLWLNVKSLEALSLLTRLSFAETLESTLLVDWSQAKLCCSVVCGYLVISRKARTSKILAWYNHHSPLV</sequence>
<feature type="signal peptide" evidence="1">
    <location>
        <begin position="1"/>
        <end position="23"/>
    </location>
</feature>
<evidence type="ECO:0000313" key="3">
    <source>
        <dbReference type="Proteomes" id="UP000326799"/>
    </source>
</evidence>
<dbReference type="EMBL" id="ML733478">
    <property type="protein sequence ID" value="KAB8216566.1"/>
    <property type="molecule type" value="Genomic_DNA"/>
</dbReference>
<proteinExistence type="predicted"/>
<keyword evidence="1" id="KW-0732">Signal</keyword>
<accession>A0A5N6EG30</accession>
<keyword evidence="3" id="KW-1185">Reference proteome</keyword>
<dbReference type="AlphaFoldDB" id="A0A5N6EG30"/>
<name>A0A5N6EG30_9EURO</name>
<gene>
    <name evidence="2" type="ORF">BDV33DRAFT_152603</name>
</gene>